<proteinExistence type="predicted"/>
<evidence type="ECO:0008006" key="3">
    <source>
        <dbReference type="Google" id="ProtNLM"/>
    </source>
</evidence>
<reference evidence="1 2" key="1">
    <citation type="journal article" date="2018" name="Sci. Rep.">
        <title>A novel species of the marine cyanobacterium Acaryochloris with a unique pigment content and lifestyle.</title>
        <authorList>
            <person name="Partensky F."/>
            <person name="Six C."/>
            <person name="Ratin M."/>
            <person name="Garczarek L."/>
            <person name="Vaulot D."/>
            <person name="Probert I."/>
            <person name="Calteau A."/>
            <person name="Gourvil P."/>
            <person name="Marie D."/>
            <person name="Grebert T."/>
            <person name="Bouchier C."/>
            <person name="Le Panse S."/>
            <person name="Gachenot M."/>
            <person name="Rodriguez F."/>
            <person name="Garrido J.L."/>
        </authorList>
    </citation>
    <scope>NUCLEOTIDE SEQUENCE [LARGE SCALE GENOMIC DNA]</scope>
    <source>
        <strain evidence="1 2">RCC1774</strain>
    </source>
</reference>
<name>A0A2W1JK58_9CYAN</name>
<dbReference type="GO" id="GO:0003677">
    <property type="term" value="F:DNA binding"/>
    <property type="evidence" value="ECO:0007669"/>
    <property type="project" value="InterPro"/>
</dbReference>
<protein>
    <recommendedName>
        <fullName evidence="3">HTH cro/C1-type domain-containing protein</fullName>
    </recommendedName>
</protein>
<dbReference type="InterPro" id="IPR001387">
    <property type="entry name" value="Cro/C1-type_HTH"/>
</dbReference>
<evidence type="ECO:0000313" key="2">
    <source>
        <dbReference type="Proteomes" id="UP000248857"/>
    </source>
</evidence>
<dbReference type="Proteomes" id="UP000248857">
    <property type="component" value="Unassembled WGS sequence"/>
</dbReference>
<comment type="caution">
    <text evidence="1">The sequence shown here is derived from an EMBL/GenBank/DDBJ whole genome shotgun (WGS) entry which is preliminary data.</text>
</comment>
<dbReference type="SUPFAM" id="SSF47413">
    <property type="entry name" value="lambda repressor-like DNA-binding domains"/>
    <property type="match status" value="1"/>
</dbReference>
<sequence length="84" mass="9369">MKLIGMKVRKVIDVEVPGLGLQIKEARERDPRSLASICREIDMTPMNWYKIEAEGTKALPEETLRDIEKVLGVDLGVSFEVAAA</sequence>
<gene>
    <name evidence="1" type="ORF">C1752_10464</name>
</gene>
<dbReference type="EMBL" id="PQWO01000032">
    <property type="protein sequence ID" value="PZD70614.1"/>
    <property type="molecule type" value="Genomic_DNA"/>
</dbReference>
<keyword evidence="2" id="KW-1185">Reference proteome</keyword>
<dbReference type="AlphaFoldDB" id="A0A2W1JK58"/>
<organism evidence="1 2">
    <name type="scientific">Acaryochloris thomasi RCC1774</name>
    <dbReference type="NCBI Taxonomy" id="1764569"/>
    <lineage>
        <taxon>Bacteria</taxon>
        <taxon>Bacillati</taxon>
        <taxon>Cyanobacteriota</taxon>
        <taxon>Cyanophyceae</taxon>
        <taxon>Acaryochloridales</taxon>
        <taxon>Acaryochloridaceae</taxon>
        <taxon>Acaryochloris</taxon>
        <taxon>Acaryochloris thomasi</taxon>
    </lineage>
</organism>
<dbReference type="InterPro" id="IPR010982">
    <property type="entry name" value="Lambda_DNA-bd_dom_sf"/>
</dbReference>
<accession>A0A2W1JK58</accession>
<dbReference type="CDD" id="cd00093">
    <property type="entry name" value="HTH_XRE"/>
    <property type="match status" value="1"/>
</dbReference>
<evidence type="ECO:0000313" key="1">
    <source>
        <dbReference type="EMBL" id="PZD70614.1"/>
    </source>
</evidence>